<sequence>MVNLSLVYKPPYQPKSLSYHAYKSLLPYLKPVYNAYATTLWHRIMNEKYEPYREMYLRIWNKLPSIIKNQQIEWENEIDQEYKISKVLAFDRDLQTWDWSLGEALPRDIFFVLQIYYDYWYFQHEYPDWCEEVVIMKLCRYKRHKRDDINEYYLNDNESSNNNTSDDDDDDDNDYYICDNCFDYGLYPNNFNHYYTYEYSEPQVVLKEYFCYYLFSHNFWCYDCKFTPLFTMKSLLCNEVLNNNE</sequence>
<name>A0A977XVZ6_9BBAC</name>
<dbReference type="EMBL" id="ON803509">
    <property type="protein sequence ID" value="UXX41901.1"/>
    <property type="molecule type" value="Genomic_DNA"/>
</dbReference>
<reference evidence="1" key="1">
    <citation type="journal article" date="2022" name="Virus Res.">
        <title>Genome analysis of Psilogramma increta granulovirus and its intrapopulation diversity.</title>
        <authorList>
            <person name="Zhang H."/>
            <person name="Li L."/>
            <person name="Chen B."/>
            <person name="Zuo Y."/>
            <person name="Wu W."/>
            <person name="Yuan M."/>
            <person name="Yang K."/>
        </authorList>
    </citation>
    <scope>NUCLEOTIDE SEQUENCE</scope>
    <source>
        <strain evidence="1">GZ</strain>
    </source>
</reference>
<organism evidence="1 2">
    <name type="scientific">Psilogramma increta granulovirus</name>
    <dbReference type="NCBI Taxonomy" id="2953508"/>
    <lineage>
        <taxon>Viruses</taxon>
        <taxon>Viruses incertae sedis</taxon>
        <taxon>Naldaviricetes</taxon>
        <taxon>Lefavirales</taxon>
        <taxon>Baculoviridae</taxon>
        <taxon>Betabaculovirus</taxon>
        <taxon>Betabaculovirus psincretae</taxon>
    </lineage>
</organism>
<evidence type="ECO:0000313" key="2">
    <source>
        <dbReference type="Proteomes" id="UP001265762"/>
    </source>
</evidence>
<proteinExistence type="predicted"/>
<accession>A0A977XVZ6</accession>
<keyword evidence="2" id="KW-1185">Reference proteome</keyword>
<dbReference type="InterPro" id="IPR035222">
    <property type="entry name" value="NS3"/>
</dbReference>
<evidence type="ECO:0000313" key="1">
    <source>
        <dbReference type="EMBL" id="UXX41901.1"/>
    </source>
</evidence>
<protein>
    <submittedName>
        <fullName evidence="1">Uncharacterized protein</fullName>
    </submittedName>
</protein>
<dbReference type="Pfam" id="PF17530">
    <property type="entry name" value="NS3"/>
    <property type="match status" value="1"/>
</dbReference>
<dbReference type="Proteomes" id="UP001265762">
    <property type="component" value="Segment"/>
</dbReference>